<reference evidence="1" key="1">
    <citation type="journal article" date="2021" name="Proc. Natl. Acad. Sci. U.S.A.">
        <title>A Catalog of Tens of Thousands of Viruses from Human Metagenomes Reveals Hidden Associations with Chronic Diseases.</title>
        <authorList>
            <person name="Tisza M.J."/>
            <person name="Buck C.B."/>
        </authorList>
    </citation>
    <scope>NUCLEOTIDE SEQUENCE</scope>
    <source>
        <strain evidence="1">Ctnpt50</strain>
    </source>
</reference>
<organism evidence="1">
    <name type="scientific">Siphoviridae sp. ctnpt50</name>
    <dbReference type="NCBI Taxonomy" id="2827941"/>
    <lineage>
        <taxon>Viruses</taxon>
        <taxon>Duplodnaviria</taxon>
        <taxon>Heunggongvirae</taxon>
        <taxon>Uroviricota</taxon>
        <taxon>Caudoviricetes</taxon>
    </lineage>
</organism>
<protein>
    <submittedName>
        <fullName evidence="1">Uncharacterized protein</fullName>
    </submittedName>
</protein>
<sequence>MAILMSQKAIDMCVSRCDDCGRWERESKMFISKDFPVRERKDWPEFTLHLCKDCALKFVKEIIEKIENNEK</sequence>
<evidence type="ECO:0000313" key="1">
    <source>
        <dbReference type="EMBL" id="DAF48986.1"/>
    </source>
</evidence>
<name>A0A8S5SE66_9CAUD</name>
<accession>A0A8S5SE66</accession>
<dbReference type="EMBL" id="BK032577">
    <property type="protein sequence ID" value="DAF48986.1"/>
    <property type="molecule type" value="Genomic_DNA"/>
</dbReference>
<proteinExistence type="predicted"/>